<sequence>MPAPCLAWTDVTSPNKGIASSITAARTFTVIDLAIEVIHLEAASLIATWEWQTHLKMQGRSVRSLGFKASSSIGAIERTTCKLFIRTCGSLTDSIVCACCCLSSGPPGIRTSVRQSHIFGSLSNNEPPNLSHKCFKASSEPRLLIKPSSLDRSSPPVRILTFDFCFPVLLPKKRKS</sequence>
<dbReference type="AlphaFoldDB" id="A0A2P2MP03"/>
<organism evidence="1">
    <name type="scientific">Rhizophora mucronata</name>
    <name type="common">Asiatic mangrove</name>
    <dbReference type="NCBI Taxonomy" id="61149"/>
    <lineage>
        <taxon>Eukaryota</taxon>
        <taxon>Viridiplantae</taxon>
        <taxon>Streptophyta</taxon>
        <taxon>Embryophyta</taxon>
        <taxon>Tracheophyta</taxon>
        <taxon>Spermatophyta</taxon>
        <taxon>Magnoliopsida</taxon>
        <taxon>eudicotyledons</taxon>
        <taxon>Gunneridae</taxon>
        <taxon>Pentapetalae</taxon>
        <taxon>rosids</taxon>
        <taxon>fabids</taxon>
        <taxon>Malpighiales</taxon>
        <taxon>Rhizophoraceae</taxon>
        <taxon>Rhizophora</taxon>
    </lineage>
</organism>
<proteinExistence type="predicted"/>
<protein>
    <submittedName>
        <fullName evidence="1">Uncharacterized protein MANES_08G155800</fullName>
    </submittedName>
</protein>
<name>A0A2P2MP03_RHIMU</name>
<evidence type="ECO:0000313" key="1">
    <source>
        <dbReference type="EMBL" id="MBX31939.1"/>
    </source>
</evidence>
<accession>A0A2P2MP03</accession>
<dbReference type="EMBL" id="GGEC01051455">
    <property type="protein sequence ID" value="MBX31939.1"/>
    <property type="molecule type" value="Transcribed_RNA"/>
</dbReference>
<reference evidence="1" key="1">
    <citation type="submission" date="2018-02" db="EMBL/GenBank/DDBJ databases">
        <title>Rhizophora mucronata_Transcriptome.</title>
        <authorList>
            <person name="Meera S.P."/>
            <person name="Sreeshan A."/>
            <person name="Augustine A."/>
        </authorList>
    </citation>
    <scope>NUCLEOTIDE SEQUENCE</scope>
    <source>
        <tissue evidence="1">Leaf</tissue>
    </source>
</reference>